<evidence type="ECO:0000259" key="3">
    <source>
        <dbReference type="Pfam" id="PF00127"/>
    </source>
</evidence>
<feature type="domain" description="FlgD/Vpr Ig-like" evidence="4">
    <location>
        <begin position="155"/>
        <end position="211"/>
    </location>
</feature>
<evidence type="ECO:0000256" key="2">
    <source>
        <dbReference type="ARBA" id="ARBA00023008"/>
    </source>
</evidence>
<evidence type="ECO:0000313" key="5">
    <source>
        <dbReference type="EMBL" id="MBU2692478.1"/>
    </source>
</evidence>
<dbReference type="Gene3D" id="2.60.40.420">
    <property type="entry name" value="Cupredoxins - blue copper proteins"/>
    <property type="match status" value="1"/>
</dbReference>
<keyword evidence="2" id="KW-0186">Copper</keyword>
<accession>A0A948RWT5</accession>
<dbReference type="InterPro" id="IPR008972">
    <property type="entry name" value="Cupredoxin"/>
</dbReference>
<organism evidence="5 6">
    <name type="scientific">Eiseniibacteriota bacterium</name>
    <dbReference type="NCBI Taxonomy" id="2212470"/>
    <lineage>
        <taxon>Bacteria</taxon>
        <taxon>Candidatus Eiseniibacteriota</taxon>
    </lineage>
</organism>
<protein>
    <recommendedName>
        <fullName evidence="7">T9SS type A sorting domain-containing protein</fullName>
    </recommendedName>
</protein>
<comment type="caution">
    <text evidence="5">The sequence shown here is derived from an EMBL/GenBank/DDBJ whole genome shotgun (WGS) entry which is preliminary data.</text>
</comment>
<evidence type="ECO:0000259" key="4">
    <source>
        <dbReference type="Pfam" id="PF13860"/>
    </source>
</evidence>
<evidence type="ECO:0000256" key="1">
    <source>
        <dbReference type="ARBA" id="ARBA00022723"/>
    </source>
</evidence>
<evidence type="ECO:0000313" key="6">
    <source>
        <dbReference type="Proteomes" id="UP000777784"/>
    </source>
</evidence>
<dbReference type="GO" id="GO:0009055">
    <property type="term" value="F:electron transfer activity"/>
    <property type="evidence" value="ECO:0007669"/>
    <property type="project" value="InterPro"/>
</dbReference>
<dbReference type="InterPro" id="IPR000923">
    <property type="entry name" value="BlueCu_1"/>
</dbReference>
<feature type="domain" description="Blue (type 1) copper" evidence="3">
    <location>
        <begin position="28"/>
        <end position="117"/>
    </location>
</feature>
<sequence length="223" mass="23742">MSKYQSIILVLVLFLVSLPVAVAMAIVHEVQVANFAFSPADLTIADGDTVRWSWVSGTHTTTSGDPTSCTPDGLWNAPLSVSNTFFEFDFTGMGGTASTYFCMPHCLGGMRGSVTVQDVAGVSGHGGPGNFAGLSELHASPNPFNPDTVVRFILAQADHVQLRVFDATGRQIVLLADETMQPGSYNIPWDGRSAQGRKVPSGIYYISGKTSKGRSIAPMALIR</sequence>
<dbReference type="EMBL" id="JAHJDP010000093">
    <property type="protein sequence ID" value="MBU2692478.1"/>
    <property type="molecule type" value="Genomic_DNA"/>
</dbReference>
<dbReference type="SUPFAM" id="SSF49503">
    <property type="entry name" value="Cupredoxins"/>
    <property type="match status" value="1"/>
</dbReference>
<keyword evidence="1" id="KW-0479">Metal-binding</keyword>
<dbReference type="InterPro" id="IPR025965">
    <property type="entry name" value="FlgD/Vpr_Ig-like"/>
</dbReference>
<evidence type="ECO:0008006" key="7">
    <source>
        <dbReference type="Google" id="ProtNLM"/>
    </source>
</evidence>
<dbReference type="Pfam" id="PF13860">
    <property type="entry name" value="FlgD_ig"/>
    <property type="match status" value="1"/>
</dbReference>
<reference evidence="5" key="1">
    <citation type="submission" date="2021-05" db="EMBL/GenBank/DDBJ databases">
        <title>Energy efficiency and biological interactions define the core microbiome of deep oligotrophic groundwater.</title>
        <authorList>
            <person name="Mehrshad M."/>
            <person name="Lopez-Fernandez M."/>
            <person name="Bell E."/>
            <person name="Bernier-Latmani R."/>
            <person name="Bertilsson S."/>
            <person name="Dopson M."/>
        </authorList>
    </citation>
    <scope>NUCLEOTIDE SEQUENCE</scope>
    <source>
        <strain evidence="5">Modern_marine.mb.64</strain>
    </source>
</reference>
<dbReference type="GO" id="GO:0005507">
    <property type="term" value="F:copper ion binding"/>
    <property type="evidence" value="ECO:0007669"/>
    <property type="project" value="InterPro"/>
</dbReference>
<gene>
    <name evidence="5" type="ORF">KJ970_16275</name>
</gene>
<dbReference type="Proteomes" id="UP000777784">
    <property type="component" value="Unassembled WGS sequence"/>
</dbReference>
<proteinExistence type="predicted"/>
<name>A0A948RWT5_UNCEI</name>
<dbReference type="Pfam" id="PF00127">
    <property type="entry name" value="Copper-bind"/>
    <property type="match status" value="1"/>
</dbReference>
<dbReference type="AlphaFoldDB" id="A0A948RWT5"/>
<dbReference type="Gene3D" id="2.60.40.4070">
    <property type="match status" value="1"/>
</dbReference>